<evidence type="ECO:0008006" key="20">
    <source>
        <dbReference type="Google" id="ProtNLM"/>
    </source>
</evidence>
<proteinExistence type="inferred from homology"/>
<gene>
    <name evidence="18" type="ORF">NKR19_g7411</name>
</gene>
<evidence type="ECO:0000256" key="8">
    <source>
        <dbReference type="ARBA" id="ARBA00022729"/>
    </source>
</evidence>
<evidence type="ECO:0000313" key="19">
    <source>
        <dbReference type="Proteomes" id="UP001174691"/>
    </source>
</evidence>
<organism evidence="18 19">
    <name type="scientific">Coniochaeta hoffmannii</name>
    <dbReference type="NCBI Taxonomy" id="91930"/>
    <lineage>
        <taxon>Eukaryota</taxon>
        <taxon>Fungi</taxon>
        <taxon>Dikarya</taxon>
        <taxon>Ascomycota</taxon>
        <taxon>Pezizomycotina</taxon>
        <taxon>Sordariomycetes</taxon>
        <taxon>Sordariomycetidae</taxon>
        <taxon>Coniochaetales</taxon>
        <taxon>Coniochaetaceae</taxon>
        <taxon>Coniochaeta</taxon>
    </lineage>
</organism>
<evidence type="ECO:0000256" key="6">
    <source>
        <dbReference type="ARBA" id="ARBA00022622"/>
    </source>
</evidence>
<sequence length="468" mass="52577">MKLASLHRCVIAVCFFSTRAHGYGYSERQLAPARIEYQPLPACTGPCIDELLRNTSCTGSQEWDCLCSHGLASDDTRYCFKQHCMPSIRDYLSAQNVTSTNCGLEHRKQPPLLKTISLSLGMVAIACIILRLLERSDRRHTLRNRTDDWIMSLNGVLTLAFIVVGVELCDRGMGNDSYRLPFPTLELLMKLLVTHEVLYVVTIMLTKLSILFVYFRIFPLAIMPKLRVAIPITMWVVVAAGIGEATALVFQCVPMHYFWDRLRDDRGGHCLNINAWGWASSSINVALDLWLICLPLPELARLKLYWKDKLRACLLFTLGGLNSVVAIPRLAFMKGFMETTNPTWLVPIVSFVSAMEVYTGIICACLPRIYILFSGLYQKYRSRAVYQKPFPLYPMAETPPAIHSLPEADAESCAPSMGILGRGTVVQTLERRVVGHQPREGGPPVDVEESAYTTGFRLSYLEAHFVAQ</sequence>
<evidence type="ECO:0000256" key="12">
    <source>
        <dbReference type="ARBA" id="ARBA00023288"/>
    </source>
</evidence>
<accession>A0AA38RAV8</accession>
<keyword evidence="9 14" id="KW-1133">Transmembrane helix</keyword>
<keyword evidence="19" id="KW-1185">Reference proteome</keyword>
<comment type="similarity">
    <text evidence="4">Belongs to the RBT5 family.</text>
</comment>
<dbReference type="GO" id="GO:0005576">
    <property type="term" value="C:extracellular region"/>
    <property type="evidence" value="ECO:0007669"/>
    <property type="project" value="UniProtKB-SubCell"/>
</dbReference>
<dbReference type="EMBL" id="JANBVN010000129">
    <property type="protein sequence ID" value="KAJ9139512.1"/>
    <property type="molecule type" value="Genomic_DNA"/>
</dbReference>
<evidence type="ECO:0000256" key="2">
    <source>
        <dbReference type="ARBA" id="ARBA00004589"/>
    </source>
</evidence>
<feature type="domain" description="CFEM" evidence="16">
    <location>
        <begin position="37"/>
        <end position="102"/>
    </location>
</feature>
<reference evidence="18" key="1">
    <citation type="submission" date="2022-07" db="EMBL/GenBank/DDBJ databases">
        <title>Fungi with potential for degradation of polypropylene.</title>
        <authorList>
            <person name="Gostincar C."/>
        </authorList>
    </citation>
    <scope>NUCLEOTIDE SEQUENCE</scope>
    <source>
        <strain evidence="18">EXF-13287</strain>
    </source>
</reference>
<evidence type="ECO:0000259" key="17">
    <source>
        <dbReference type="Pfam" id="PF20684"/>
    </source>
</evidence>
<evidence type="ECO:0000256" key="3">
    <source>
        <dbReference type="ARBA" id="ARBA00004613"/>
    </source>
</evidence>
<dbReference type="InterPro" id="IPR008427">
    <property type="entry name" value="Extracellular_membr_CFEM_dom"/>
</dbReference>
<comment type="caution">
    <text evidence="18">The sequence shown here is derived from an EMBL/GenBank/DDBJ whole genome shotgun (WGS) entry which is preliminary data.</text>
</comment>
<keyword evidence="8 15" id="KW-0732">Signal</keyword>
<protein>
    <recommendedName>
        <fullName evidence="20">Extracellular membrane protein CFEM domain-containing protein</fullName>
    </recommendedName>
</protein>
<keyword evidence="7 14" id="KW-0812">Transmembrane</keyword>
<name>A0AA38RAV8_9PEZI</name>
<feature type="transmembrane region" description="Helical" evidence="14">
    <location>
        <begin position="149"/>
        <end position="168"/>
    </location>
</feature>
<evidence type="ECO:0000256" key="11">
    <source>
        <dbReference type="ARBA" id="ARBA00023157"/>
    </source>
</evidence>
<evidence type="ECO:0000256" key="1">
    <source>
        <dbReference type="ARBA" id="ARBA00004141"/>
    </source>
</evidence>
<dbReference type="Pfam" id="PF20684">
    <property type="entry name" value="Fung_rhodopsin"/>
    <property type="match status" value="1"/>
</dbReference>
<keyword evidence="12" id="KW-0449">Lipoprotein</keyword>
<feature type="transmembrane region" description="Helical" evidence="14">
    <location>
        <begin position="312"/>
        <end position="332"/>
    </location>
</feature>
<evidence type="ECO:0000259" key="16">
    <source>
        <dbReference type="Pfam" id="PF05730"/>
    </source>
</evidence>
<keyword evidence="5" id="KW-0964">Secreted</keyword>
<evidence type="ECO:0000256" key="15">
    <source>
        <dbReference type="SAM" id="SignalP"/>
    </source>
</evidence>
<feature type="transmembrane region" description="Helical" evidence="14">
    <location>
        <begin position="344"/>
        <end position="373"/>
    </location>
</feature>
<feature type="chain" id="PRO_5041372382" description="Extracellular membrane protein CFEM domain-containing protein" evidence="15">
    <location>
        <begin position="23"/>
        <end position="468"/>
    </location>
</feature>
<keyword evidence="11" id="KW-1015">Disulfide bond</keyword>
<feature type="domain" description="Rhodopsin" evidence="17">
    <location>
        <begin position="131"/>
        <end position="373"/>
    </location>
</feature>
<feature type="signal peptide" evidence="15">
    <location>
        <begin position="1"/>
        <end position="22"/>
    </location>
</feature>
<evidence type="ECO:0000256" key="9">
    <source>
        <dbReference type="ARBA" id="ARBA00022989"/>
    </source>
</evidence>
<keyword evidence="6" id="KW-0325">Glycoprotein</keyword>
<dbReference type="PANTHER" id="PTHR33048:SF143">
    <property type="entry name" value="EXTRACELLULAR MEMBRANE PROTEIN CFEM DOMAIN-CONTAINING PROTEIN-RELATED"/>
    <property type="match status" value="1"/>
</dbReference>
<evidence type="ECO:0000313" key="18">
    <source>
        <dbReference type="EMBL" id="KAJ9139512.1"/>
    </source>
</evidence>
<evidence type="ECO:0000256" key="13">
    <source>
        <dbReference type="ARBA" id="ARBA00038359"/>
    </source>
</evidence>
<dbReference type="GO" id="GO:0098552">
    <property type="term" value="C:side of membrane"/>
    <property type="evidence" value="ECO:0007669"/>
    <property type="project" value="UniProtKB-KW"/>
</dbReference>
<comment type="subcellular location">
    <subcellularLocation>
        <location evidence="2">Membrane</location>
        <topology evidence="2">Lipid-anchor</topology>
        <topology evidence="2">GPI-anchor</topology>
    </subcellularLocation>
    <subcellularLocation>
        <location evidence="1">Membrane</location>
        <topology evidence="1">Multi-pass membrane protein</topology>
    </subcellularLocation>
    <subcellularLocation>
        <location evidence="3">Secreted</location>
    </subcellularLocation>
</comment>
<dbReference type="Pfam" id="PF05730">
    <property type="entry name" value="CFEM"/>
    <property type="match status" value="1"/>
</dbReference>
<dbReference type="InterPro" id="IPR052337">
    <property type="entry name" value="SAT4-like"/>
</dbReference>
<comment type="similarity">
    <text evidence="13">Belongs to the SAT4 family.</text>
</comment>
<evidence type="ECO:0000256" key="4">
    <source>
        <dbReference type="ARBA" id="ARBA00010031"/>
    </source>
</evidence>
<dbReference type="InterPro" id="IPR049326">
    <property type="entry name" value="Rhodopsin_dom_fungi"/>
</dbReference>
<evidence type="ECO:0000256" key="14">
    <source>
        <dbReference type="SAM" id="Phobius"/>
    </source>
</evidence>
<dbReference type="PANTHER" id="PTHR33048">
    <property type="entry name" value="PTH11-LIKE INTEGRAL MEMBRANE PROTEIN (AFU_ORTHOLOGUE AFUA_5G11245)"/>
    <property type="match status" value="1"/>
</dbReference>
<feature type="transmembrane region" description="Helical" evidence="14">
    <location>
        <begin position="278"/>
        <end position="300"/>
    </location>
</feature>
<evidence type="ECO:0000256" key="7">
    <source>
        <dbReference type="ARBA" id="ARBA00022692"/>
    </source>
</evidence>
<keyword evidence="10 14" id="KW-0472">Membrane</keyword>
<feature type="transmembrane region" description="Helical" evidence="14">
    <location>
        <begin position="229"/>
        <end position="258"/>
    </location>
</feature>
<evidence type="ECO:0000256" key="5">
    <source>
        <dbReference type="ARBA" id="ARBA00022525"/>
    </source>
</evidence>
<keyword evidence="6" id="KW-0336">GPI-anchor</keyword>
<dbReference type="AlphaFoldDB" id="A0AA38RAV8"/>
<feature type="transmembrane region" description="Helical" evidence="14">
    <location>
        <begin position="112"/>
        <end position="133"/>
    </location>
</feature>
<feature type="transmembrane region" description="Helical" evidence="14">
    <location>
        <begin position="197"/>
        <end position="217"/>
    </location>
</feature>
<evidence type="ECO:0000256" key="10">
    <source>
        <dbReference type="ARBA" id="ARBA00023136"/>
    </source>
</evidence>
<dbReference type="Proteomes" id="UP001174691">
    <property type="component" value="Unassembled WGS sequence"/>
</dbReference>